<evidence type="ECO:0000313" key="1">
    <source>
        <dbReference type="EMBL" id="QQL44708.1"/>
    </source>
</evidence>
<dbReference type="Proteomes" id="UP000475117">
    <property type="component" value="Chromosome"/>
</dbReference>
<accession>A0A6B3L4S3</accession>
<dbReference type="AlphaFoldDB" id="A0A6B3L4S3"/>
<name>A0A6B3L4S3_9BACT</name>
<keyword evidence="2" id="KW-1185">Reference proteome</keyword>
<reference evidence="1 2" key="1">
    <citation type="submission" date="2020-12" db="EMBL/GenBank/DDBJ databases">
        <title>Sulforoseuscoccus oceanibium gen. nov., sp. nov., a representative of the phylum Verrucomicrobia with special cytoplasmic membrane, and proposal of Sulforoseuscoccusaceae fam. nov.</title>
        <authorList>
            <person name="Xi F."/>
        </authorList>
    </citation>
    <scope>NUCLEOTIDE SEQUENCE [LARGE SCALE GENOMIC DNA]</scope>
    <source>
        <strain evidence="1 2">T37</strain>
    </source>
</reference>
<sequence>MIKQQNKRSKSHGFSKALCCAGWLAAAALSISPAEAVVDDAHSFALEAAQSYVEEQGVRIRYDYASGRLENEESSRVGYQVFRGNRYWFFLGSSEEGTALEMEVTDVDGNVIEGELKKVGEALVFEFKPERTMLVAVRISGVVKDMEGFNWALVYGYKTGGVVKKDE</sequence>
<dbReference type="KEGG" id="soa:G3M56_012595"/>
<evidence type="ECO:0000313" key="2">
    <source>
        <dbReference type="Proteomes" id="UP000475117"/>
    </source>
</evidence>
<protein>
    <submittedName>
        <fullName evidence="1">Uncharacterized protein</fullName>
    </submittedName>
</protein>
<dbReference type="RefSeq" id="WP_164364265.1">
    <property type="nucleotide sequence ID" value="NZ_CP066776.1"/>
</dbReference>
<organism evidence="1 2">
    <name type="scientific">Sulfuriroseicoccus oceanibius</name>
    <dbReference type="NCBI Taxonomy" id="2707525"/>
    <lineage>
        <taxon>Bacteria</taxon>
        <taxon>Pseudomonadati</taxon>
        <taxon>Verrucomicrobiota</taxon>
        <taxon>Verrucomicrobiia</taxon>
        <taxon>Verrucomicrobiales</taxon>
        <taxon>Verrucomicrobiaceae</taxon>
        <taxon>Sulfuriroseicoccus</taxon>
    </lineage>
</organism>
<proteinExistence type="predicted"/>
<dbReference type="EMBL" id="CP066776">
    <property type="protein sequence ID" value="QQL44708.1"/>
    <property type="molecule type" value="Genomic_DNA"/>
</dbReference>
<gene>
    <name evidence="1" type="ORF">G3M56_012595</name>
</gene>